<dbReference type="EMBL" id="LSMT01000167">
    <property type="protein sequence ID" value="PFX24767.1"/>
    <property type="molecule type" value="Genomic_DNA"/>
</dbReference>
<feature type="compositionally biased region" description="Polar residues" evidence="1">
    <location>
        <begin position="1364"/>
        <end position="1373"/>
    </location>
</feature>
<feature type="compositionally biased region" description="Basic and acidic residues" evidence="1">
    <location>
        <begin position="1060"/>
        <end position="1079"/>
    </location>
</feature>
<keyword evidence="2" id="KW-1133">Transmembrane helix</keyword>
<feature type="transmembrane region" description="Helical" evidence="2">
    <location>
        <begin position="708"/>
        <end position="727"/>
    </location>
</feature>
<evidence type="ECO:0000313" key="4">
    <source>
        <dbReference type="Proteomes" id="UP000225706"/>
    </source>
</evidence>
<feature type="region of interest" description="Disordered" evidence="1">
    <location>
        <begin position="1220"/>
        <end position="1239"/>
    </location>
</feature>
<keyword evidence="2" id="KW-0812">Transmembrane</keyword>
<proteinExistence type="predicted"/>
<dbReference type="OrthoDB" id="10046650at2759"/>
<name>A0A2B4S832_STYPI</name>
<organism evidence="3 4">
    <name type="scientific">Stylophora pistillata</name>
    <name type="common">Smooth cauliflower coral</name>
    <dbReference type="NCBI Taxonomy" id="50429"/>
    <lineage>
        <taxon>Eukaryota</taxon>
        <taxon>Metazoa</taxon>
        <taxon>Cnidaria</taxon>
        <taxon>Anthozoa</taxon>
        <taxon>Hexacorallia</taxon>
        <taxon>Scleractinia</taxon>
        <taxon>Astrocoeniina</taxon>
        <taxon>Pocilloporidae</taxon>
        <taxon>Stylophora</taxon>
    </lineage>
</organism>
<dbReference type="Proteomes" id="UP000225706">
    <property type="component" value="Unassembled WGS sequence"/>
</dbReference>
<dbReference type="PANTHER" id="PTHR35313:SF1">
    <property type="entry name" value="NO EXINE FORMATION 1"/>
    <property type="match status" value="1"/>
</dbReference>
<feature type="compositionally biased region" description="Acidic residues" evidence="1">
    <location>
        <begin position="1337"/>
        <end position="1363"/>
    </location>
</feature>
<feature type="transmembrane region" description="Helical" evidence="2">
    <location>
        <begin position="358"/>
        <end position="378"/>
    </location>
</feature>
<dbReference type="PANTHER" id="PTHR35313">
    <property type="entry name" value="NO EXINE FORMATION 1"/>
    <property type="match status" value="1"/>
</dbReference>
<feature type="transmembrane region" description="Helical" evidence="2">
    <location>
        <begin position="187"/>
        <end position="206"/>
    </location>
</feature>
<feature type="transmembrane region" description="Helical" evidence="2">
    <location>
        <begin position="879"/>
        <end position="899"/>
    </location>
</feature>
<feature type="region of interest" description="Disordered" evidence="1">
    <location>
        <begin position="1056"/>
        <end position="1082"/>
    </location>
</feature>
<evidence type="ECO:0000256" key="1">
    <source>
        <dbReference type="SAM" id="MobiDB-lite"/>
    </source>
</evidence>
<feature type="transmembrane region" description="Helical" evidence="2">
    <location>
        <begin position="920"/>
        <end position="946"/>
    </location>
</feature>
<gene>
    <name evidence="3" type="ORF">AWC38_SpisGene10614</name>
</gene>
<reference evidence="4" key="1">
    <citation type="journal article" date="2017" name="bioRxiv">
        <title>Comparative analysis of the genomes of Stylophora pistillata and Acropora digitifera provides evidence for extensive differences between species of corals.</title>
        <authorList>
            <person name="Voolstra C.R."/>
            <person name="Li Y."/>
            <person name="Liew Y.J."/>
            <person name="Baumgarten S."/>
            <person name="Zoccola D."/>
            <person name="Flot J.-F."/>
            <person name="Tambutte S."/>
            <person name="Allemand D."/>
            <person name="Aranda M."/>
        </authorList>
    </citation>
    <scope>NUCLEOTIDE SEQUENCE [LARGE SCALE GENOMIC DNA]</scope>
</reference>
<feature type="compositionally biased region" description="Basic and acidic residues" evidence="1">
    <location>
        <begin position="1142"/>
        <end position="1169"/>
    </location>
</feature>
<feature type="compositionally biased region" description="Acidic residues" evidence="1">
    <location>
        <begin position="1170"/>
        <end position="1200"/>
    </location>
</feature>
<feature type="transmembrane region" description="Helical" evidence="2">
    <location>
        <begin position="305"/>
        <end position="323"/>
    </location>
</feature>
<feature type="region of interest" description="Disordered" evidence="1">
    <location>
        <begin position="1333"/>
        <end position="1423"/>
    </location>
</feature>
<feature type="transmembrane region" description="Helical" evidence="2">
    <location>
        <begin position="747"/>
        <end position="763"/>
    </location>
</feature>
<protein>
    <submittedName>
        <fullName evidence="3">Uncharacterized protein</fullName>
    </submittedName>
</protein>
<feature type="transmembrane region" description="Helical" evidence="2">
    <location>
        <begin position="645"/>
        <end position="663"/>
    </location>
</feature>
<evidence type="ECO:0000313" key="3">
    <source>
        <dbReference type="EMBL" id="PFX24767.1"/>
    </source>
</evidence>
<feature type="transmembrane region" description="Helical" evidence="2">
    <location>
        <begin position="507"/>
        <end position="526"/>
    </location>
</feature>
<feature type="transmembrane region" description="Helical" evidence="2">
    <location>
        <begin position="126"/>
        <end position="147"/>
    </location>
</feature>
<feature type="transmembrane region" description="Helical" evidence="2">
    <location>
        <begin position="240"/>
        <end position="258"/>
    </location>
</feature>
<feature type="transmembrane region" description="Helical" evidence="2">
    <location>
        <begin position="812"/>
        <end position="828"/>
    </location>
</feature>
<feature type="compositionally biased region" description="Basic and acidic residues" evidence="1">
    <location>
        <begin position="1201"/>
        <end position="1211"/>
    </location>
</feature>
<feature type="transmembrane region" description="Helical" evidence="2">
    <location>
        <begin position="538"/>
        <end position="557"/>
    </location>
</feature>
<feature type="compositionally biased region" description="Acidic residues" evidence="1">
    <location>
        <begin position="1390"/>
        <end position="1404"/>
    </location>
</feature>
<keyword evidence="4" id="KW-1185">Reference proteome</keyword>
<feature type="region of interest" description="Disordered" evidence="1">
    <location>
        <begin position="1115"/>
        <end position="1212"/>
    </location>
</feature>
<feature type="compositionally biased region" description="Basic and acidic residues" evidence="1">
    <location>
        <begin position="1221"/>
        <end position="1232"/>
    </location>
</feature>
<accession>A0A2B4S832</accession>
<feature type="transmembrane region" description="Helical" evidence="2">
    <location>
        <begin position="264"/>
        <end position="284"/>
    </location>
</feature>
<feature type="transmembrane region" description="Helical" evidence="2">
    <location>
        <begin position="588"/>
        <end position="606"/>
    </location>
</feature>
<feature type="transmembrane region" description="Helical" evidence="2">
    <location>
        <begin position="618"/>
        <end position="638"/>
    </location>
</feature>
<feature type="transmembrane region" description="Helical" evidence="2">
    <location>
        <begin position="384"/>
        <end position="403"/>
    </location>
</feature>
<feature type="transmembrane region" description="Helical" evidence="2">
    <location>
        <begin position="408"/>
        <end position="425"/>
    </location>
</feature>
<feature type="transmembrane region" description="Helical" evidence="2">
    <location>
        <begin position="64"/>
        <end position="85"/>
    </location>
</feature>
<sequence>MDGTELRHIHIVPQHTEAFKQQQQSDDTLHLHDKCVAPDSTFIPGPCQHNKKFACVFIPCVVPLFYIGGELLFGSAVFCILMMYLVENTSRSKKSSLVAYVVSVLLFQLSSMFCLVPFLWKSVFNLGLIFIYNVFIVLSGGVGLFQFKQLQHEEPEFIKNMEYVVYISYPIVGQLTLTAVSGNVFSWSVVPFFCIIFGFLFLQIFYPPSRSSFIYHNVAHKAGEERPLERFLLSSLEKTLLLVNFVTVPGSMFIVINFMEFLHIITWIKLLLCGVLPVFLCTCLDIDDEIEFLEFSKDAVAKAKLGSGLGSLLLFIIILISSGTLGFHSLPLILGNVICGVLIVITSGREKWRVYQNVLYVVLGILSLLGVCMLPWTLITNREWINPLIVFQSIVFVLCETILAKESLYPVYFLVGTMLCAGYISERLHSVGKLHSQSMLLCIAVHGSKVPLCLTLVLPFRQTSSVLLPSMVVISPALLMFLFTYVVSKIIESPEALSINEGLKLCMASAVVTVAVYDVLVLPLWLLMTHRIPSPADVLAGVLFVWGAICLKLSHMHFSHNLFLKRLNILVVCVSVLMEIIQPDLNVYRVLQGAAVYVISLFYPFFSNESVLSSEATVLPWLILVALSVLLAVLTKLITLEQASLLQRLAVAALIGLALGFKVSSAMMPPATRPLLVILFSGISSTVTFYFLIISWKPIFGEAPPNLSLPYVLLSGSFLACVLSETLTSKTLDVSKGPHKLPPVFSSSFYHLCLYIILGLGLRRDTVAQEDSLEEKKGKLPSGLVLQSFSFFSNISICISFLLLLLCSSPDYWELWMSLAVLLLLFLRPEGLPYIRGVRIQFTPTLPATVALALCMYSRTVTEALPTQLSFLSVTGYVLEMLLLVSSLPTYIVSVCALWRAGEISLVEQQLVMFTAPSNVVLLIYCSTLSAKILGFVGIFAVYWLFYHVKITERGVQDIKQPDKIAFDKQKSVQRSRPPRYRRLRRNEHDLSESVYSVYDAVDTATLVILKMTSMTDLDQNEDNNHDDLVGFVEVKMITLIILNEKRMILMPFSTKRKVSPREPEGSYQDKDDNRKYLDDESDPVTLGVQVRLTVGLSDAKDSFCAKVELDDANDSFCKKNDDDEDADWSDGGNNFTDSEAEFERDYKDDNSIESKGELDNDEDVKWSDGDTDNSIDSEEGESDADEDVEWSDVDDDSIDSEGKHNFDDRNGYLTIEDELGEQKDSDEKDNITHNSLDSNGKLLKTQDLYPKKDDTNDSLNAEGELDDDKMSNGVTVTMILLIVKVSSMTVKTPTAETIKMMTLSIVNVSSLKLVMEIRSGIKEMLTTTFVLKGEPDTDEDTEWSDGDPDDFIDSGSFTEDELQGTNDSNQNGDVADHSLHIQDYLAQSEDTEWNDDDDDDDEVGSGVHNSETAKWNDDDENTFDEFENYLEEI</sequence>
<comment type="caution">
    <text evidence="3">The sequence shown here is derived from an EMBL/GenBank/DDBJ whole genome shotgun (WGS) entry which is preliminary data.</text>
</comment>
<feature type="transmembrane region" description="Helical" evidence="2">
    <location>
        <begin position="466"/>
        <end position="487"/>
    </location>
</feature>
<feature type="transmembrane region" description="Helical" evidence="2">
    <location>
        <begin position="784"/>
        <end position="806"/>
    </location>
</feature>
<feature type="transmembrane region" description="Helical" evidence="2">
    <location>
        <begin position="97"/>
        <end position="120"/>
    </location>
</feature>
<feature type="transmembrane region" description="Helical" evidence="2">
    <location>
        <begin position="329"/>
        <end position="346"/>
    </location>
</feature>
<keyword evidence="2" id="KW-0472">Membrane</keyword>
<feature type="region of interest" description="Disordered" evidence="1">
    <location>
        <begin position="1247"/>
        <end position="1268"/>
    </location>
</feature>
<feature type="transmembrane region" description="Helical" evidence="2">
    <location>
        <begin position="840"/>
        <end position="859"/>
    </location>
</feature>
<evidence type="ECO:0000256" key="2">
    <source>
        <dbReference type="SAM" id="Phobius"/>
    </source>
</evidence>
<feature type="transmembrane region" description="Helical" evidence="2">
    <location>
        <begin position="675"/>
        <end position="696"/>
    </location>
</feature>